<name>A0AAV9H2I9_9PEZI</name>
<accession>A0AAV9H2I9</accession>
<proteinExistence type="predicted"/>
<sequence length="761" mass="83180">MTGKKMTMRKGHPKARWILFRPSTWLRRGKFAEETPGNVSSKASGREPGPPRIATNPKSNFEEIQAALASGEESPPAIIDRLTRYSYFLPRLSRPPTYDARPPVNVDRPQPLKLDHKEPGSLEQPSCSTQDGARQSSPALKRSGEQKSENAPTNATVAAREANRSEPCEVATASPTGATEGWEVQMVSLQEIGPRKKAWAFHKGLICVLPSEAKLPWAAERSWCNEIRDRLWHDLEPARRRISRKCSSCRASSNCAVVELELRMSGHVRDEADTVECSPAVWILCGSSIGKRIVDNAVEKMTWLHDSRFSLEVHVGASTYAAVSLTQGTVSLSHLHLKYPIALPDGRKLHLHIEDQTKKFSASGRLICATIVEEDNFTLVDQRISRLGGFIKIDEHPRFGVTTAHGIADHLIPQPAASDHSRDDSCDSDSDTESPPDALKEPAGCCGTLSGSTSEEARLGYKNPADVDLWMPVSSTGAVNFLGQGAEAMASGAAWWSRLRVGKDRFQEQADFALLANIEDHFQTSNRYLSDDRVPRNISEVNWNNDAGVVQILADGQSPVSALLLPSEKHRYVRSDGLETRRIQAELPLASGVSGSWVVRDGALCGMIAAINEREPFAHMIEAQRLFSDIKSSSTGAQNVGLSVVDDSLSNKSEVAVKLSVTPSEPEPETKARAKIGRQGSTVTITISPGIHPVLEPEEVDSESEVKVVGADRVFDPPGTPQKTNGDRCSTPAGQGSMSRRWAFRVRSITARIRHGQFGRG</sequence>
<feature type="region of interest" description="Disordered" evidence="1">
    <location>
        <begin position="93"/>
        <end position="176"/>
    </location>
</feature>
<dbReference type="Proteomes" id="UP001321760">
    <property type="component" value="Unassembled WGS sequence"/>
</dbReference>
<evidence type="ECO:0000313" key="2">
    <source>
        <dbReference type="EMBL" id="KAK4454885.1"/>
    </source>
</evidence>
<reference evidence="2" key="2">
    <citation type="submission" date="2023-05" db="EMBL/GenBank/DDBJ databases">
        <authorList>
            <consortium name="Lawrence Berkeley National Laboratory"/>
            <person name="Steindorff A."/>
            <person name="Hensen N."/>
            <person name="Bonometti L."/>
            <person name="Westerberg I."/>
            <person name="Brannstrom I.O."/>
            <person name="Guillou S."/>
            <person name="Cros-Aarteil S."/>
            <person name="Calhoun S."/>
            <person name="Haridas S."/>
            <person name="Kuo A."/>
            <person name="Mondo S."/>
            <person name="Pangilinan J."/>
            <person name="Riley R."/>
            <person name="Labutti K."/>
            <person name="Andreopoulos B."/>
            <person name="Lipzen A."/>
            <person name="Chen C."/>
            <person name="Yanf M."/>
            <person name="Daum C."/>
            <person name="Ng V."/>
            <person name="Clum A."/>
            <person name="Ohm R."/>
            <person name="Martin F."/>
            <person name="Silar P."/>
            <person name="Natvig D."/>
            <person name="Lalanne C."/>
            <person name="Gautier V."/>
            <person name="Ament-Velasquez S.L."/>
            <person name="Kruys A."/>
            <person name="Hutchinson M.I."/>
            <person name="Powell A.J."/>
            <person name="Barry K."/>
            <person name="Miller A.N."/>
            <person name="Grigoriev I.V."/>
            <person name="Debuchy R."/>
            <person name="Gladieux P."/>
            <person name="Thoren M.H."/>
            <person name="Johannesson H."/>
        </authorList>
    </citation>
    <scope>NUCLEOTIDE SEQUENCE</scope>
    <source>
        <strain evidence="2">PSN243</strain>
    </source>
</reference>
<dbReference type="AlphaFoldDB" id="A0AAV9H2I9"/>
<feature type="compositionally biased region" description="Polar residues" evidence="1">
    <location>
        <begin position="123"/>
        <end position="138"/>
    </location>
</feature>
<keyword evidence="3" id="KW-1185">Reference proteome</keyword>
<dbReference type="EMBL" id="MU865915">
    <property type="protein sequence ID" value="KAK4454885.1"/>
    <property type="molecule type" value="Genomic_DNA"/>
</dbReference>
<gene>
    <name evidence="2" type="ORF">QBC34DRAFT_391006</name>
</gene>
<evidence type="ECO:0000313" key="3">
    <source>
        <dbReference type="Proteomes" id="UP001321760"/>
    </source>
</evidence>
<feature type="compositionally biased region" description="Polar residues" evidence="1">
    <location>
        <begin position="721"/>
        <end position="738"/>
    </location>
</feature>
<reference evidence="2" key="1">
    <citation type="journal article" date="2023" name="Mol. Phylogenet. Evol.">
        <title>Genome-scale phylogeny and comparative genomics of the fungal order Sordariales.</title>
        <authorList>
            <person name="Hensen N."/>
            <person name="Bonometti L."/>
            <person name="Westerberg I."/>
            <person name="Brannstrom I.O."/>
            <person name="Guillou S."/>
            <person name="Cros-Aarteil S."/>
            <person name="Calhoun S."/>
            <person name="Haridas S."/>
            <person name="Kuo A."/>
            <person name="Mondo S."/>
            <person name="Pangilinan J."/>
            <person name="Riley R."/>
            <person name="LaButti K."/>
            <person name="Andreopoulos B."/>
            <person name="Lipzen A."/>
            <person name="Chen C."/>
            <person name="Yan M."/>
            <person name="Daum C."/>
            <person name="Ng V."/>
            <person name="Clum A."/>
            <person name="Steindorff A."/>
            <person name="Ohm R.A."/>
            <person name="Martin F."/>
            <person name="Silar P."/>
            <person name="Natvig D.O."/>
            <person name="Lalanne C."/>
            <person name="Gautier V."/>
            <person name="Ament-Velasquez S.L."/>
            <person name="Kruys A."/>
            <person name="Hutchinson M.I."/>
            <person name="Powell A.J."/>
            <person name="Barry K."/>
            <person name="Miller A.N."/>
            <person name="Grigoriev I.V."/>
            <person name="Debuchy R."/>
            <person name="Gladieux P."/>
            <person name="Hiltunen Thoren M."/>
            <person name="Johannesson H."/>
        </authorList>
    </citation>
    <scope>NUCLEOTIDE SEQUENCE</scope>
    <source>
        <strain evidence="2">PSN243</strain>
    </source>
</reference>
<feature type="region of interest" description="Disordered" evidence="1">
    <location>
        <begin position="414"/>
        <end position="447"/>
    </location>
</feature>
<feature type="region of interest" description="Disordered" evidence="1">
    <location>
        <begin position="712"/>
        <end position="740"/>
    </location>
</feature>
<comment type="caution">
    <text evidence="2">The sequence shown here is derived from an EMBL/GenBank/DDBJ whole genome shotgun (WGS) entry which is preliminary data.</text>
</comment>
<feature type="region of interest" description="Disordered" evidence="1">
    <location>
        <begin position="29"/>
        <end position="59"/>
    </location>
</feature>
<protein>
    <submittedName>
        <fullName evidence="2">Uncharacterized protein</fullName>
    </submittedName>
</protein>
<organism evidence="2 3">
    <name type="scientific">Podospora aff. communis PSN243</name>
    <dbReference type="NCBI Taxonomy" id="3040156"/>
    <lineage>
        <taxon>Eukaryota</taxon>
        <taxon>Fungi</taxon>
        <taxon>Dikarya</taxon>
        <taxon>Ascomycota</taxon>
        <taxon>Pezizomycotina</taxon>
        <taxon>Sordariomycetes</taxon>
        <taxon>Sordariomycetidae</taxon>
        <taxon>Sordariales</taxon>
        <taxon>Podosporaceae</taxon>
        <taxon>Podospora</taxon>
    </lineage>
</organism>
<evidence type="ECO:0000256" key="1">
    <source>
        <dbReference type="SAM" id="MobiDB-lite"/>
    </source>
</evidence>